<dbReference type="InterPro" id="IPR036890">
    <property type="entry name" value="HATPase_C_sf"/>
</dbReference>
<dbReference type="CDD" id="cd16917">
    <property type="entry name" value="HATPase_UhpB-NarQ-NarX-like"/>
    <property type="match status" value="1"/>
</dbReference>
<dbReference type="Gene3D" id="1.20.5.1930">
    <property type="match status" value="1"/>
</dbReference>
<organism evidence="8 9">
    <name type="scientific">Lactiplantibacillus pentosus DSM 20314</name>
    <dbReference type="NCBI Taxonomy" id="1423791"/>
    <lineage>
        <taxon>Bacteria</taxon>
        <taxon>Bacillati</taxon>
        <taxon>Bacillota</taxon>
        <taxon>Bacilli</taxon>
        <taxon>Lactobacillales</taxon>
        <taxon>Lactobacillaceae</taxon>
        <taxon>Lactiplantibacillus</taxon>
    </lineage>
</organism>
<dbReference type="PANTHER" id="PTHR24421:SF63">
    <property type="entry name" value="SENSOR HISTIDINE KINASE DESK"/>
    <property type="match status" value="1"/>
</dbReference>
<dbReference type="Gene3D" id="3.30.565.10">
    <property type="entry name" value="Histidine kinase-like ATPase, C-terminal domain"/>
    <property type="match status" value="1"/>
</dbReference>
<keyword evidence="6" id="KW-0812">Transmembrane</keyword>
<evidence type="ECO:0000313" key="9">
    <source>
        <dbReference type="Proteomes" id="UP000051020"/>
    </source>
</evidence>
<dbReference type="EMBL" id="AZCU01000002">
    <property type="protein sequence ID" value="KRK26615.1"/>
    <property type="molecule type" value="Genomic_DNA"/>
</dbReference>
<comment type="caution">
    <text evidence="8">The sequence shown here is derived from an EMBL/GenBank/DDBJ whole genome shotgun (WGS) entry which is preliminary data.</text>
</comment>
<dbReference type="GO" id="GO:0000155">
    <property type="term" value="F:phosphorelay sensor kinase activity"/>
    <property type="evidence" value="ECO:0007669"/>
    <property type="project" value="InterPro"/>
</dbReference>
<keyword evidence="5" id="KW-0902">Two-component regulatory system</keyword>
<name>A0A837RDH5_LACPE</name>
<evidence type="ECO:0000256" key="3">
    <source>
        <dbReference type="ARBA" id="ARBA00022679"/>
    </source>
</evidence>
<evidence type="ECO:0000256" key="5">
    <source>
        <dbReference type="ARBA" id="ARBA00023012"/>
    </source>
</evidence>
<comment type="catalytic activity">
    <reaction evidence="1">
        <text>ATP + protein L-histidine = ADP + protein N-phospho-L-histidine.</text>
        <dbReference type="EC" id="2.7.13.3"/>
    </reaction>
</comment>
<evidence type="ECO:0000259" key="7">
    <source>
        <dbReference type="Pfam" id="PF07730"/>
    </source>
</evidence>
<proteinExistence type="predicted"/>
<feature type="domain" description="Signal transduction histidine kinase subgroup 3 dimerisation and phosphoacceptor" evidence="7">
    <location>
        <begin position="181"/>
        <end position="247"/>
    </location>
</feature>
<feature type="transmembrane region" description="Helical" evidence="6">
    <location>
        <begin position="107"/>
        <end position="127"/>
    </location>
</feature>
<dbReference type="InterPro" id="IPR011712">
    <property type="entry name" value="Sig_transdc_His_kin_sub3_dim/P"/>
</dbReference>
<sequence length="373" mass="42790">MGLFEHKHKRFKNLEWTSYVWLVYLPYTIATYLPVKSWRDWLWLMLVGCFLVLYILVVEKPRWRFVTIPAELAVTGLFALFAANNFMIIFPGWQVSFLLARRPKREFYWFAMAYYVFLVGGCVLDYLQFPGTFTWQNGNLMGLVFPFTSPILAYSFSRSIERQRQLNQTNRRLKTIVERHERERIARDLHDTLGQSFSMITLKAELASKLLVKAPDKVAPELTEIAQTSRQNLQLVREIVNNLHEQSLTEMLLDQTHNLAVAGVWVTTTGEAQATKWPTTVQSCFAAVLVEAITNVIRHAHAQTVTIDFTETTTSYQIVLQDDGKGGTLSRQGANGLTGMQSRLQANRGTFAITSSRRGTWLTLKLPKERENA</sequence>
<dbReference type="Proteomes" id="UP000051020">
    <property type="component" value="Unassembled WGS sequence"/>
</dbReference>
<dbReference type="SUPFAM" id="SSF55874">
    <property type="entry name" value="ATPase domain of HSP90 chaperone/DNA topoisomerase II/histidine kinase"/>
    <property type="match status" value="1"/>
</dbReference>
<accession>A0A837RDH5</accession>
<dbReference type="GO" id="GO:0016020">
    <property type="term" value="C:membrane"/>
    <property type="evidence" value="ECO:0007669"/>
    <property type="project" value="InterPro"/>
</dbReference>
<feature type="transmembrane region" description="Helical" evidence="6">
    <location>
        <begin position="16"/>
        <end position="35"/>
    </location>
</feature>
<gene>
    <name evidence="8" type="ORF">FD24_GL001413</name>
</gene>
<keyword evidence="6" id="KW-0472">Membrane</keyword>
<keyword evidence="3" id="KW-0808">Transferase</keyword>
<keyword evidence="4 8" id="KW-0418">Kinase</keyword>
<dbReference type="PANTHER" id="PTHR24421">
    <property type="entry name" value="NITRATE/NITRITE SENSOR PROTEIN NARX-RELATED"/>
    <property type="match status" value="1"/>
</dbReference>
<evidence type="ECO:0000256" key="6">
    <source>
        <dbReference type="SAM" id="Phobius"/>
    </source>
</evidence>
<dbReference type="EC" id="2.7.13.3" evidence="2"/>
<feature type="transmembrane region" description="Helical" evidence="6">
    <location>
        <begin position="70"/>
        <end position="95"/>
    </location>
</feature>
<dbReference type="Pfam" id="PF07730">
    <property type="entry name" value="HisKA_3"/>
    <property type="match status" value="1"/>
</dbReference>
<evidence type="ECO:0000256" key="4">
    <source>
        <dbReference type="ARBA" id="ARBA00022777"/>
    </source>
</evidence>
<dbReference type="GO" id="GO:0046983">
    <property type="term" value="F:protein dimerization activity"/>
    <property type="evidence" value="ECO:0007669"/>
    <property type="project" value="InterPro"/>
</dbReference>
<protein>
    <recommendedName>
        <fullName evidence="2">histidine kinase</fullName>
        <ecNumber evidence="2">2.7.13.3</ecNumber>
    </recommendedName>
</protein>
<reference evidence="8 9" key="1">
    <citation type="journal article" date="2015" name="Genome Announc.">
        <title>Expanding the biotechnology potential of lactobacilli through comparative genomics of 213 strains and associated genera.</title>
        <authorList>
            <person name="Sun Z."/>
            <person name="Harris H.M."/>
            <person name="McCann A."/>
            <person name="Guo C."/>
            <person name="Argimon S."/>
            <person name="Zhang W."/>
            <person name="Yang X."/>
            <person name="Jeffery I.B."/>
            <person name="Cooney J.C."/>
            <person name="Kagawa T.F."/>
            <person name="Liu W."/>
            <person name="Song Y."/>
            <person name="Salvetti E."/>
            <person name="Wrobel A."/>
            <person name="Rasinkangas P."/>
            <person name="Parkhill J."/>
            <person name="Rea M.C."/>
            <person name="O'Sullivan O."/>
            <person name="Ritari J."/>
            <person name="Douillard F.P."/>
            <person name="Paul Ross R."/>
            <person name="Yang R."/>
            <person name="Briner A.E."/>
            <person name="Felis G.E."/>
            <person name="de Vos W.M."/>
            <person name="Barrangou R."/>
            <person name="Klaenhammer T.R."/>
            <person name="Caufield P.W."/>
            <person name="Cui Y."/>
            <person name="Zhang H."/>
            <person name="O'Toole P.W."/>
        </authorList>
    </citation>
    <scope>NUCLEOTIDE SEQUENCE [LARGE SCALE GENOMIC DNA]</scope>
    <source>
        <strain evidence="8 9">DSM 20314</strain>
    </source>
</reference>
<evidence type="ECO:0000313" key="8">
    <source>
        <dbReference type="EMBL" id="KRK26615.1"/>
    </source>
</evidence>
<dbReference type="AlphaFoldDB" id="A0A837RDH5"/>
<evidence type="ECO:0000256" key="2">
    <source>
        <dbReference type="ARBA" id="ARBA00012438"/>
    </source>
</evidence>
<feature type="transmembrane region" description="Helical" evidence="6">
    <location>
        <begin position="139"/>
        <end position="157"/>
    </location>
</feature>
<dbReference type="InterPro" id="IPR050482">
    <property type="entry name" value="Sensor_HK_TwoCompSys"/>
</dbReference>
<keyword evidence="6" id="KW-1133">Transmembrane helix</keyword>
<evidence type="ECO:0000256" key="1">
    <source>
        <dbReference type="ARBA" id="ARBA00000085"/>
    </source>
</evidence>
<feature type="transmembrane region" description="Helical" evidence="6">
    <location>
        <begin position="41"/>
        <end position="58"/>
    </location>
</feature>